<dbReference type="Pfam" id="PF00001">
    <property type="entry name" value="7tm_1"/>
    <property type="match status" value="1"/>
</dbReference>
<evidence type="ECO:0000256" key="4">
    <source>
        <dbReference type="ARBA" id="ARBA00022989"/>
    </source>
</evidence>
<evidence type="ECO:0000259" key="11">
    <source>
        <dbReference type="PROSITE" id="PS50262"/>
    </source>
</evidence>
<evidence type="ECO:0000256" key="3">
    <source>
        <dbReference type="ARBA" id="ARBA00022692"/>
    </source>
</evidence>
<keyword evidence="13" id="KW-1185">Reference proteome</keyword>
<evidence type="ECO:0000256" key="8">
    <source>
        <dbReference type="ARBA" id="ARBA00023224"/>
    </source>
</evidence>
<proteinExistence type="predicted"/>
<sequence length="229" mass="25846">MFLAAVGLRAPQLYANNLDWTARPGTNTTFVICASSEHNQLILKVNDIVNRNIISWIAYISITVCLVTLISKLKSSSRFRHSASQGLNRTRAGETDEDLSTGQPEFTGTHQQNINTVRPSQELGETDKGSRQEKSSVKMSTKETRLIQSVILISVIFLLSQLPFQVYSTIRLFTPQFTADASQRYRFGLASQISRTCSLLNCSVNIFVYLTYNNKYRARFGALFRWKST</sequence>
<feature type="transmembrane region" description="Helical" evidence="10">
    <location>
        <begin position="53"/>
        <end position="71"/>
    </location>
</feature>
<dbReference type="InterPro" id="IPR017452">
    <property type="entry name" value="GPCR_Rhodpsn_7TM"/>
</dbReference>
<dbReference type="GO" id="GO:0007218">
    <property type="term" value="P:neuropeptide signaling pathway"/>
    <property type="evidence" value="ECO:0007669"/>
    <property type="project" value="TreeGrafter"/>
</dbReference>
<evidence type="ECO:0000256" key="9">
    <source>
        <dbReference type="SAM" id="MobiDB-lite"/>
    </source>
</evidence>
<dbReference type="EMBL" id="JAWDGP010005588">
    <property type="protein sequence ID" value="KAK3755789.1"/>
    <property type="molecule type" value="Genomic_DNA"/>
</dbReference>
<dbReference type="GO" id="GO:0005886">
    <property type="term" value="C:plasma membrane"/>
    <property type="evidence" value="ECO:0007669"/>
    <property type="project" value="UniProtKB-SubCell"/>
</dbReference>
<dbReference type="InterPro" id="IPR000276">
    <property type="entry name" value="GPCR_Rhodpsn"/>
</dbReference>
<dbReference type="SUPFAM" id="SSF81321">
    <property type="entry name" value="Family A G protein-coupled receptor-like"/>
    <property type="match status" value="1"/>
</dbReference>
<keyword evidence="8" id="KW-0807">Transducer</keyword>
<comment type="subcellular location">
    <subcellularLocation>
        <location evidence="1">Cell membrane</location>
        <topology evidence="1">Multi-pass membrane protein</topology>
    </subcellularLocation>
</comment>
<keyword evidence="3 10" id="KW-0812">Transmembrane</keyword>
<keyword evidence="7" id="KW-0675">Receptor</keyword>
<feature type="region of interest" description="Disordered" evidence="9">
    <location>
        <begin position="84"/>
        <end position="138"/>
    </location>
</feature>
<dbReference type="Gene3D" id="1.20.1070.10">
    <property type="entry name" value="Rhodopsin 7-helix transmembrane proteins"/>
    <property type="match status" value="1"/>
</dbReference>
<evidence type="ECO:0000256" key="1">
    <source>
        <dbReference type="ARBA" id="ARBA00004651"/>
    </source>
</evidence>
<keyword evidence="6 10" id="KW-0472">Membrane</keyword>
<dbReference type="PROSITE" id="PS50262">
    <property type="entry name" value="G_PROTEIN_RECEP_F1_2"/>
    <property type="match status" value="1"/>
</dbReference>
<feature type="compositionally biased region" description="Polar residues" evidence="9">
    <location>
        <begin position="100"/>
        <end position="119"/>
    </location>
</feature>
<dbReference type="Proteomes" id="UP001283361">
    <property type="component" value="Unassembled WGS sequence"/>
</dbReference>
<dbReference type="GO" id="GO:0008528">
    <property type="term" value="F:G protein-coupled peptide receptor activity"/>
    <property type="evidence" value="ECO:0007669"/>
    <property type="project" value="TreeGrafter"/>
</dbReference>
<evidence type="ECO:0000313" key="12">
    <source>
        <dbReference type="EMBL" id="KAK3755789.1"/>
    </source>
</evidence>
<feature type="transmembrane region" description="Helical" evidence="10">
    <location>
        <begin position="187"/>
        <end position="210"/>
    </location>
</feature>
<evidence type="ECO:0000313" key="13">
    <source>
        <dbReference type="Proteomes" id="UP001283361"/>
    </source>
</evidence>
<feature type="domain" description="G-protein coupled receptors family 1 profile" evidence="11">
    <location>
        <begin position="1"/>
        <end position="209"/>
    </location>
</feature>
<reference evidence="12" key="1">
    <citation type="journal article" date="2023" name="G3 (Bethesda)">
        <title>A reference genome for the long-term kleptoplast-retaining sea slug Elysia crispata morphotype clarki.</title>
        <authorList>
            <person name="Eastman K.E."/>
            <person name="Pendleton A.L."/>
            <person name="Shaikh M.A."/>
            <person name="Suttiyut T."/>
            <person name="Ogas R."/>
            <person name="Tomko P."/>
            <person name="Gavelis G."/>
            <person name="Widhalm J.R."/>
            <person name="Wisecaver J.H."/>
        </authorList>
    </citation>
    <scope>NUCLEOTIDE SEQUENCE</scope>
    <source>
        <strain evidence="12">ECLA1</strain>
    </source>
</reference>
<keyword evidence="4 10" id="KW-1133">Transmembrane helix</keyword>
<evidence type="ECO:0000256" key="7">
    <source>
        <dbReference type="ARBA" id="ARBA00023170"/>
    </source>
</evidence>
<organism evidence="12 13">
    <name type="scientific">Elysia crispata</name>
    <name type="common">lettuce slug</name>
    <dbReference type="NCBI Taxonomy" id="231223"/>
    <lineage>
        <taxon>Eukaryota</taxon>
        <taxon>Metazoa</taxon>
        <taxon>Spiralia</taxon>
        <taxon>Lophotrochozoa</taxon>
        <taxon>Mollusca</taxon>
        <taxon>Gastropoda</taxon>
        <taxon>Heterobranchia</taxon>
        <taxon>Euthyneura</taxon>
        <taxon>Panpulmonata</taxon>
        <taxon>Sacoglossa</taxon>
        <taxon>Placobranchoidea</taxon>
        <taxon>Plakobranchidae</taxon>
        <taxon>Elysia</taxon>
    </lineage>
</organism>
<keyword evidence="5" id="KW-0297">G-protein coupled receptor</keyword>
<dbReference type="AlphaFoldDB" id="A0AAE1D480"/>
<evidence type="ECO:0000256" key="10">
    <source>
        <dbReference type="SAM" id="Phobius"/>
    </source>
</evidence>
<comment type="caution">
    <text evidence="12">The sequence shown here is derived from an EMBL/GenBank/DDBJ whole genome shotgun (WGS) entry which is preliminary data.</text>
</comment>
<keyword evidence="2" id="KW-1003">Cell membrane</keyword>
<name>A0AAE1D480_9GAST</name>
<protein>
    <recommendedName>
        <fullName evidence="11">G-protein coupled receptors family 1 profile domain-containing protein</fullName>
    </recommendedName>
</protein>
<evidence type="ECO:0000256" key="5">
    <source>
        <dbReference type="ARBA" id="ARBA00023040"/>
    </source>
</evidence>
<evidence type="ECO:0000256" key="2">
    <source>
        <dbReference type="ARBA" id="ARBA00022475"/>
    </source>
</evidence>
<accession>A0AAE1D480</accession>
<evidence type="ECO:0000256" key="6">
    <source>
        <dbReference type="ARBA" id="ARBA00023136"/>
    </source>
</evidence>
<dbReference type="PANTHER" id="PTHR24230">
    <property type="entry name" value="G-PROTEIN COUPLED RECEPTOR"/>
    <property type="match status" value="1"/>
</dbReference>
<feature type="transmembrane region" description="Helical" evidence="10">
    <location>
        <begin position="146"/>
        <end position="167"/>
    </location>
</feature>
<feature type="compositionally biased region" description="Basic and acidic residues" evidence="9">
    <location>
        <begin position="125"/>
        <end position="138"/>
    </location>
</feature>
<gene>
    <name evidence="12" type="ORF">RRG08_033966</name>
</gene>